<organism evidence="6 7">
    <name type="scientific">Malaciobacter mytili LMG 24559</name>
    <dbReference type="NCBI Taxonomy" id="1032238"/>
    <lineage>
        <taxon>Bacteria</taxon>
        <taxon>Pseudomonadati</taxon>
        <taxon>Campylobacterota</taxon>
        <taxon>Epsilonproteobacteria</taxon>
        <taxon>Campylobacterales</taxon>
        <taxon>Arcobacteraceae</taxon>
        <taxon>Malaciobacter</taxon>
    </lineage>
</organism>
<reference evidence="6 7" key="1">
    <citation type="submission" date="2017-09" db="EMBL/GenBank/DDBJ databases">
        <title>Genomics of the genus Arcobacter.</title>
        <authorList>
            <person name="Perez-Cataluna A."/>
            <person name="Figueras M.J."/>
            <person name="Salas-Masso N."/>
        </authorList>
    </citation>
    <scope>NUCLEOTIDE SEQUENCE [LARGE SCALE GENOMIC DNA]</scope>
    <source>
        <strain evidence="6 7">CECT 7386</strain>
    </source>
</reference>
<keyword evidence="7" id="KW-1185">Reference proteome</keyword>
<evidence type="ECO:0008006" key="8">
    <source>
        <dbReference type="Google" id="ProtNLM"/>
    </source>
</evidence>
<evidence type="ECO:0000313" key="6">
    <source>
        <dbReference type="EMBL" id="RXK15137.1"/>
    </source>
</evidence>
<gene>
    <name evidence="6" type="ORF">CP985_10000</name>
</gene>
<evidence type="ECO:0000256" key="2">
    <source>
        <dbReference type="ARBA" id="ARBA00022452"/>
    </source>
</evidence>
<dbReference type="GO" id="GO:0015288">
    <property type="term" value="F:porin activity"/>
    <property type="evidence" value="ECO:0007669"/>
    <property type="project" value="TreeGrafter"/>
</dbReference>
<accession>A0AAX2ADR8</accession>
<keyword evidence="3" id="KW-0812">Transmembrane</keyword>
<evidence type="ECO:0000256" key="5">
    <source>
        <dbReference type="ARBA" id="ARBA00023237"/>
    </source>
</evidence>
<keyword evidence="4" id="KW-0472">Membrane</keyword>
<dbReference type="EMBL" id="NXID01000037">
    <property type="protein sequence ID" value="RXK15137.1"/>
    <property type="molecule type" value="Genomic_DNA"/>
</dbReference>
<dbReference type="GO" id="GO:1990281">
    <property type="term" value="C:efflux pump complex"/>
    <property type="evidence" value="ECO:0007669"/>
    <property type="project" value="TreeGrafter"/>
</dbReference>
<dbReference type="Proteomes" id="UP000290092">
    <property type="component" value="Unassembled WGS sequence"/>
</dbReference>
<comment type="subcellular location">
    <subcellularLocation>
        <location evidence="1">Cell outer membrane</location>
    </subcellularLocation>
</comment>
<evidence type="ECO:0000313" key="7">
    <source>
        <dbReference type="Proteomes" id="UP000290092"/>
    </source>
</evidence>
<dbReference type="AlphaFoldDB" id="A0AAX2ADR8"/>
<proteinExistence type="predicted"/>
<evidence type="ECO:0000256" key="4">
    <source>
        <dbReference type="ARBA" id="ARBA00023136"/>
    </source>
</evidence>
<evidence type="ECO:0000256" key="1">
    <source>
        <dbReference type="ARBA" id="ARBA00004442"/>
    </source>
</evidence>
<dbReference type="GO" id="GO:0015562">
    <property type="term" value="F:efflux transmembrane transporter activity"/>
    <property type="evidence" value="ECO:0007669"/>
    <property type="project" value="InterPro"/>
</dbReference>
<name>A0AAX2ADR8_9BACT</name>
<keyword evidence="5" id="KW-0998">Cell outer membrane</keyword>
<dbReference type="KEGG" id="amyt:AMYT_0567"/>
<dbReference type="RefSeq" id="WP_114841056.1">
    <property type="nucleotide sequence ID" value="NZ_CP031219.1"/>
</dbReference>
<sequence>MKKILLFLILNYCLLFSNSIILNLDTAIDIALKNNEQKKISKLAFEIANAQYNQALSANYPTLDLDFIATRRDEAINMNIKGEIPLSDEISKGIIFSNALNQTGNVAMAQNIANSASLNQSLSIDSNFELINRDNSLIKLELKYPIYTGGKIQSIINQAKLNKQIKSQEINLQDDEIIFLVKQIYYGHILAKQIYKTMQNSYIKMLAIKDLTKRLYKNESLNIKKTDFLKTNITVTLMKVKLEEYKSNIQLTKNALKNILAIDYTDDIKIIEDSLSIDNLDNYLNKDINSLYKEALLSNPITNKINLALKVQNEKIQEVKSQYFPTIALFASTTKIKSSETNGLYTDENKNNWLVGINANINIFSGFKNEYEILEQKLNKKKMQSTKKLINDSIILNLQNALVKSNEIFTSINNYKQANFEAITHRDLNLKAYKIDMVDTKEMIESQVIQTKTEVLYYNSLYDYIISEALIDKLLSRK</sequence>
<evidence type="ECO:0000256" key="3">
    <source>
        <dbReference type="ARBA" id="ARBA00022692"/>
    </source>
</evidence>
<protein>
    <recommendedName>
        <fullName evidence="8">RND family efflux system, outer membrane channel protein, TolC family</fullName>
    </recommendedName>
</protein>
<comment type="caution">
    <text evidence="6">The sequence shown here is derived from an EMBL/GenBank/DDBJ whole genome shotgun (WGS) entry which is preliminary data.</text>
</comment>
<dbReference type="PANTHER" id="PTHR30026">
    <property type="entry name" value="OUTER MEMBRANE PROTEIN TOLC"/>
    <property type="match status" value="1"/>
</dbReference>
<dbReference type="PANTHER" id="PTHR30026:SF20">
    <property type="entry name" value="OUTER MEMBRANE PROTEIN TOLC"/>
    <property type="match status" value="1"/>
</dbReference>
<dbReference type="SUPFAM" id="SSF56954">
    <property type="entry name" value="Outer membrane efflux proteins (OEP)"/>
    <property type="match status" value="1"/>
</dbReference>
<keyword evidence="2" id="KW-1134">Transmembrane beta strand</keyword>
<dbReference type="GO" id="GO:0009279">
    <property type="term" value="C:cell outer membrane"/>
    <property type="evidence" value="ECO:0007669"/>
    <property type="project" value="UniProtKB-SubCell"/>
</dbReference>
<dbReference type="Gene3D" id="1.20.1600.10">
    <property type="entry name" value="Outer membrane efflux proteins (OEP)"/>
    <property type="match status" value="1"/>
</dbReference>
<dbReference type="InterPro" id="IPR051906">
    <property type="entry name" value="TolC-like"/>
</dbReference>